<evidence type="ECO:0000256" key="4">
    <source>
        <dbReference type="ARBA" id="ARBA00023125"/>
    </source>
</evidence>
<reference evidence="8 9" key="2">
    <citation type="journal article" date="2017" name="Genome Biol.">
        <title>New reference genome sequences of hot pepper reveal the massive evolution of plant disease-resistance genes by retroduplication.</title>
        <authorList>
            <person name="Kim S."/>
            <person name="Park J."/>
            <person name="Yeom S.I."/>
            <person name="Kim Y.M."/>
            <person name="Seo E."/>
            <person name="Kim K.T."/>
            <person name="Kim M.S."/>
            <person name="Lee J.M."/>
            <person name="Cheong K."/>
            <person name="Shin H.S."/>
            <person name="Kim S.B."/>
            <person name="Han K."/>
            <person name="Lee J."/>
            <person name="Park M."/>
            <person name="Lee H.A."/>
            <person name="Lee H.Y."/>
            <person name="Lee Y."/>
            <person name="Oh S."/>
            <person name="Lee J.H."/>
            <person name="Choi E."/>
            <person name="Choi E."/>
            <person name="Lee S.E."/>
            <person name="Jeon J."/>
            <person name="Kim H."/>
            <person name="Choi G."/>
            <person name="Song H."/>
            <person name="Lee J."/>
            <person name="Lee S.C."/>
            <person name="Kwon J.K."/>
            <person name="Lee H.Y."/>
            <person name="Koo N."/>
            <person name="Hong Y."/>
            <person name="Kim R.W."/>
            <person name="Kang W.H."/>
            <person name="Huh J.H."/>
            <person name="Kang B.C."/>
            <person name="Yang T.J."/>
            <person name="Lee Y.H."/>
            <person name="Bennetzen J.L."/>
            <person name="Choi D."/>
        </authorList>
    </citation>
    <scope>NUCLEOTIDE SEQUENCE [LARGE SCALE GENOMIC DNA]</scope>
    <source>
        <strain evidence="9">cv. CM334</strain>
    </source>
</reference>
<comment type="caution">
    <text evidence="8">The sequence shown here is derived from an EMBL/GenBank/DDBJ whole genome shotgun (WGS) entry which is preliminary data.</text>
</comment>
<evidence type="ECO:0000256" key="1">
    <source>
        <dbReference type="ARBA" id="ARBA00004123"/>
    </source>
</evidence>
<dbReference type="EMBL" id="AYRZ02000024">
    <property type="protein sequence ID" value="PHT63769.1"/>
    <property type="molecule type" value="Genomic_DNA"/>
</dbReference>
<comment type="subcellular location">
    <subcellularLocation>
        <location evidence="1">Nucleus</location>
    </subcellularLocation>
</comment>
<feature type="domain" description="TF-B3" evidence="7">
    <location>
        <begin position="1"/>
        <end position="94"/>
    </location>
</feature>
<dbReference type="PROSITE" id="PS50863">
    <property type="entry name" value="B3"/>
    <property type="match status" value="1"/>
</dbReference>
<accession>A0A2G2Y232</accession>
<keyword evidence="2" id="KW-0677">Repeat</keyword>
<evidence type="ECO:0000259" key="7">
    <source>
        <dbReference type="PROSITE" id="PS50863"/>
    </source>
</evidence>
<dbReference type="PANTHER" id="PTHR31674">
    <property type="entry name" value="B3 DOMAIN-CONTAINING PROTEIN REM-LIKE 3-RELATED"/>
    <property type="match status" value="1"/>
</dbReference>
<dbReference type="PANTHER" id="PTHR31674:SF62">
    <property type="entry name" value="B3 DOMAIN-CONTAINING PROTEIN REM14-RELATED"/>
    <property type="match status" value="1"/>
</dbReference>
<evidence type="ECO:0000256" key="6">
    <source>
        <dbReference type="ARBA" id="ARBA00023242"/>
    </source>
</evidence>
<keyword evidence="6" id="KW-0539">Nucleus</keyword>
<reference evidence="8 9" key="1">
    <citation type="journal article" date="2014" name="Nat. Genet.">
        <title>Genome sequence of the hot pepper provides insights into the evolution of pungency in Capsicum species.</title>
        <authorList>
            <person name="Kim S."/>
            <person name="Park M."/>
            <person name="Yeom S.I."/>
            <person name="Kim Y.M."/>
            <person name="Lee J.M."/>
            <person name="Lee H.A."/>
            <person name="Seo E."/>
            <person name="Choi J."/>
            <person name="Cheong K."/>
            <person name="Kim K.T."/>
            <person name="Jung K."/>
            <person name="Lee G.W."/>
            <person name="Oh S.K."/>
            <person name="Bae C."/>
            <person name="Kim S.B."/>
            <person name="Lee H.Y."/>
            <person name="Kim S.Y."/>
            <person name="Kim M.S."/>
            <person name="Kang B.C."/>
            <person name="Jo Y.D."/>
            <person name="Yang H.B."/>
            <person name="Jeong H.J."/>
            <person name="Kang W.H."/>
            <person name="Kwon J.K."/>
            <person name="Shin C."/>
            <person name="Lim J.Y."/>
            <person name="Park J.H."/>
            <person name="Huh J.H."/>
            <person name="Kim J.S."/>
            <person name="Kim B.D."/>
            <person name="Cohen O."/>
            <person name="Paran I."/>
            <person name="Suh M.C."/>
            <person name="Lee S.B."/>
            <person name="Kim Y.K."/>
            <person name="Shin Y."/>
            <person name="Noh S.J."/>
            <person name="Park J."/>
            <person name="Seo Y.S."/>
            <person name="Kwon S.Y."/>
            <person name="Kim H.A."/>
            <person name="Park J.M."/>
            <person name="Kim H.J."/>
            <person name="Choi S.B."/>
            <person name="Bosland P.W."/>
            <person name="Reeves G."/>
            <person name="Jo S.H."/>
            <person name="Lee B.W."/>
            <person name="Cho H.T."/>
            <person name="Choi H.S."/>
            <person name="Lee M.S."/>
            <person name="Yu Y."/>
            <person name="Do Choi Y."/>
            <person name="Park B.S."/>
            <person name="van Deynze A."/>
            <person name="Ashrafi H."/>
            <person name="Hill T."/>
            <person name="Kim W.T."/>
            <person name="Pai H.S."/>
            <person name="Ahn H.K."/>
            <person name="Yeam I."/>
            <person name="Giovannoni J.J."/>
            <person name="Rose J.K."/>
            <person name="Sorensen I."/>
            <person name="Lee S.J."/>
            <person name="Kim R.W."/>
            <person name="Choi I.Y."/>
            <person name="Choi B.S."/>
            <person name="Lim J.S."/>
            <person name="Lee Y.H."/>
            <person name="Choi D."/>
        </authorList>
    </citation>
    <scope>NUCLEOTIDE SEQUENCE [LARGE SCALE GENOMIC DNA]</scope>
    <source>
        <strain evidence="9">cv. CM334</strain>
    </source>
</reference>
<keyword evidence="3" id="KW-0805">Transcription regulation</keyword>
<dbReference type="Proteomes" id="UP000222542">
    <property type="component" value="Unassembled WGS sequence"/>
</dbReference>
<dbReference type="AlphaFoldDB" id="A0A2G2Y232"/>
<evidence type="ECO:0000256" key="5">
    <source>
        <dbReference type="ARBA" id="ARBA00023163"/>
    </source>
</evidence>
<evidence type="ECO:0000313" key="8">
    <source>
        <dbReference type="EMBL" id="PHT63769.1"/>
    </source>
</evidence>
<dbReference type="GO" id="GO:0003677">
    <property type="term" value="F:DNA binding"/>
    <property type="evidence" value="ECO:0007669"/>
    <property type="project" value="UniProtKB-KW"/>
</dbReference>
<name>A0A2G2Y232_CAPAN</name>
<organism evidence="8 9">
    <name type="scientific">Capsicum annuum</name>
    <name type="common">Capsicum pepper</name>
    <dbReference type="NCBI Taxonomy" id="4072"/>
    <lineage>
        <taxon>Eukaryota</taxon>
        <taxon>Viridiplantae</taxon>
        <taxon>Streptophyta</taxon>
        <taxon>Embryophyta</taxon>
        <taxon>Tracheophyta</taxon>
        <taxon>Spermatophyta</taxon>
        <taxon>Magnoliopsida</taxon>
        <taxon>eudicotyledons</taxon>
        <taxon>Gunneridae</taxon>
        <taxon>Pentapetalae</taxon>
        <taxon>asterids</taxon>
        <taxon>lamiids</taxon>
        <taxon>Solanales</taxon>
        <taxon>Solanaceae</taxon>
        <taxon>Solanoideae</taxon>
        <taxon>Capsiceae</taxon>
        <taxon>Capsicum</taxon>
    </lineage>
</organism>
<dbReference type="CDD" id="cd10017">
    <property type="entry name" value="B3_DNA"/>
    <property type="match status" value="1"/>
</dbReference>
<dbReference type="Gene3D" id="2.40.330.10">
    <property type="entry name" value="DNA-binding pseudobarrel domain"/>
    <property type="match status" value="1"/>
</dbReference>
<dbReference type="SMART" id="SM01019">
    <property type="entry name" value="B3"/>
    <property type="match status" value="1"/>
</dbReference>
<dbReference type="Pfam" id="PF02362">
    <property type="entry name" value="B3"/>
    <property type="match status" value="1"/>
</dbReference>
<keyword evidence="9" id="KW-1185">Reference proteome</keyword>
<dbReference type="InterPro" id="IPR003340">
    <property type="entry name" value="B3_DNA-bd"/>
</dbReference>
<dbReference type="InterPro" id="IPR039218">
    <property type="entry name" value="REM_fam"/>
</dbReference>
<evidence type="ECO:0000256" key="3">
    <source>
        <dbReference type="ARBA" id="ARBA00023015"/>
    </source>
</evidence>
<dbReference type="Gramene" id="PHT63769">
    <property type="protein sequence ID" value="PHT63769"/>
    <property type="gene ID" value="T459_32379"/>
</dbReference>
<protein>
    <recommendedName>
        <fullName evidence="7">TF-B3 domain-containing protein</fullName>
    </recommendedName>
</protein>
<gene>
    <name evidence="8" type="ORF">T459_32379</name>
</gene>
<keyword evidence="5" id="KW-0804">Transcription</keyword>
<dbReference type="GO" id="GO:0005634">
    <property type="term" value="C:nucleus"/>
    <property type="evidence" value="ECO:0007669"/>
    <property type="project" value="UniProtKB-SubCell"/>
</dbReference>
<dbReference type="STRING" id="4072.A0A2G2Y232"/>
<dbReference type="InterPro" id="IPR015300">
    <property type="entry name" value="DNA-bd_pseudobarrel_sf"/>
</dbReference>
<keyword evidence="4" id="KW-0238">DNA-binding</keyword>
<dbReference type="SUPFAM" id="SSF101936">
    <property type="entry name" value="DNA-binding pseudobarrel domain"/>
    <property type="match status" value="1"/>
</dbReference>
<evidence type="ECO:0000256" key="2">
    <source>
        <dbReference type="ARBA" id="ARBA00022737"/>
    </source>
</evidence>
<sequence>MKYLFALMRTPCQFLPQQFAIANGLINKKRKLILIDERQRPWKLKLSSGSTRAPAYIGDGWRKFVAGTFLKEGDRVMFEVVTNGETPIWKFQSS</sequence>
<evidence type="ECO:0000313" key="9">
    <source>
        <dbReference type="Proteomes" id="UP000222542"/>
    </source>
</evidence>
<proteinExistence type="predicted"/>